<keyword evidence="2" id="KW-1185">Reference proteome</keyword>
<accession>A0AAV5RNB0</accession>
<evidence type="ECO:0000313" key="2">
    <source>
        <dbReference type="Proteomes" id="UP001362899"/>
    </source>
</evidence>
<gene>
    <name evidence="1" type="ORF">DASB73_029570</name>
</gene>
<comment type="caution">
    <text evidence="1">The sequence shown here is derived from an EMBL/GenBank/DDBJ whole genome shotgun (WGS) entry which is preliminary data.</text>
</comment>
<evidence type="ECO:0000313" key="1">
    <source>
        <dbReference type="EMBL" id="GMM51994.1"/>
    </source>
</evidence>
<protein>
    <submittedName>
        <fullName evidence="1">Uncharacterized protein</fullName>
    </submittedName>
</protein>
<organism evidence="1 2">
    <name type="scientific">Starmerella bacillaris</name>
    <name type="common">Yeast</name>
    <name type="synonym">Candida zemplinina</name>
    <dbReference type="NCBI Taxonomy" id="1247836"/>
    <lineage>
        <taxon>Eukaryota</taxon>
        <taxon>Fungi</taxon>
        <taxon>Dikarya</taxon>
        <taxon>Ascomycota</taxon>
        <taxon>Saccharomycotina</taxon>
        <taxon>Dipodascomycetes</taxon>
        <taxon>Dipodascales</taxon>
        <taxon>Trichomonascaceae</taxon>
        <taxon>Starmerella</taxon>
    </lineage>
</organism>
<name>A0AAV5RNB0_STABA</name>
<dbReference type="AlphaFoldDB" id="A0AAV5RNB0"/>
<dbReference type="Proteomes" id="UP001362899">
    <property type="component" value="Unassembled WGS sequence"/>
</dbReference>
<proteinExistence type="predicted"/>
<reference evidence="1 2" key="1">
    <citation type="journal article" date="2023" name="Elife">
        <title>Identification of key yeast species and microbe-microbe interactions impacting larval growth of Drosophila in the wild.</title>
        <authorList>
            <person name="Mure A."/>
            <person name="Sugiura Y."/>
            <person name="Maeda R."/>
            <person name="Honda K."/>
            <person name="Sakurai N."/>
            <person name="Takahashi Y."/>
            <person name="Watada M."/>
            <person name="Katoh T."/>
            <person name="Gotoh A."/>
            <person name="Gotoh Y."/>
            <person name="Taniguchi I."/>
            <person name="Nakamura K."/>
            <person name="Hayashi T."/>
            <person name="Katayama T."/>
            <person name="Uemura T."/>
            <person name="Hattori Y."/>
        </authorList>
    </citation>
    <scope>NUCLEOTIDE SEQUENCE [LARGE SCALE GENOMIC DNA]</scope>
    <source>
        <strain evidence="1 2">SB-73</strain>
    </source>
</reference>
<sequence length="83" mass="9669">MLPFLNQETPMAEQMTYREGSGSKNLCPNELPSEEEFFSNKVNFDGLVTYPRLSVSSESINRNRLHDEFIAHQMFKFCTYLIV</sequence>
<dbReference type="EMBL" id="BTGC01000008">
    <property type="protein sequence ID" value="GMM51994.1"/>
    <property type="molecule type" value="Genomic_DNA"/>
</dbReference>